<reference evidence="1 2" key="1">
    <citation type="submission" date="2015-09" db="EMBL/GenBank/DDBJ databases">
        <title>Identification and resolution of microdiversity through metagenomic sequencing of parallel consortia.</title>
        <authorList>
            <person name="Nelson W.C."/>
            <person name="Romine M.F."/>
            <person name="Lindemann S.R."/>
        </authorList>
    </citation>
    <scope>NUCLEOTIDE SEQUENCE [LARGE SCALE GENOMIC DNA]</scope>
    <source>
        <strain evidence="1">Ana</strain>
    </source>
</reference>
<evidence type="ECO:0000313" key="2">
    <source>
        <dbReference type="Proteomes" id="UP000050465"/>
    </source>
</evidence>
<dbReference type="EMBL" id="LJZR01000127">
    <property type="protein sequence ID" value="KPQ31092.1"/>
    <property type="molecule type" value="Genomic_DNA"/>
</dbReference>
<dbReference type="STRING" id="1666911.HLUCCA11_24430"/>
<comment type="caution">
    <text evidence="1">The sequence shown here is derived from an EMBL/GenBank/DDBJ whole genome shotgun (WGS) entry which is preliminary data.</text>
</comment>
<protein>
    <submittedName>
        <fullName evidence="1">CorA-like Mg2+ transporter protein</fullName>
    </submittedName>
</protein>
<accession>A0A0P7YLD2</accession>
<evidence type="ECO:0000313" key="1">
    <source>
        <dbReference type="EMBL" id="KPQ31092.1"/>
    </source>
</evidence>
<dbReference type="Proteomes" id="UP000050465">
    <property type="component" value="Unassembled WGS sequence"/>
</dbReference>
<proteinExistence type="predicted"/>
<organism evidence="1 2">
    <name type="scientific">Phormidesmis priestleyi Ana</name>
    <dbReference type="NCBI Taxonomy" id="1666911"/>
    <lineage>
        <taxon>Bacteria</taxon>
        <taxon>Bacillati</taxon>
        <taxon>Cyanobacteriota</taxon>
        <taxon>Cyanophyceae</taxon>
        <taxon>Leptolyngbyales</taxon>
        <taxon>Leptolyngbyaceae</taxon>
        <taxon>Phormidesmis</taxon>
    </lineage>
</organism>
<name>A0A0P7YLD2_9CYAN</name>
<dbReference type="AlphaFoldDB" id="A0A0P7YLD2"/>
<gene>
    <name evidence="1" type="ORF">HLUCCA11_24430</name>
</gene>
<sequence length="88" mass="10033">MRSVSMPRSIKSHVRNAEFTIKIDISGDHAEIMDEISKEKKRQKQALKIANDNALIEDNRAFRESQQSQLAAIIGNGRRIDRLEQQAS</sequence>